<organism evidence="1 2">
    <name type="scientific">Candidatus Bipolaricaulis anaerobius</name>
    <dbReference type="NCBI Taxonomy" id="2026885"/>
    <lineage>
        <taxon>Bacteria</taxon>
        <taxon>Candidatus Bipolaricaulota</taxon>
        <taxon>Candidatus Bipolaricaulia</taxon>
        <taxon>Candidatus Bipolaricaulales</taxon>
        <taxon>Candidatus Bipolaricaulaceae</taxon>
        <taxon>Candidatus Bipolaricaulis</taxon>
    </lineage>
</organism>
<dbReference type="Proteomes" id="UP000249818">
    <property type="component" value="Chromosome BARAN1"/>
</dbReference>
<gene>
    <name evidence="1" type="ORF">BARAN1_0635</name>
</gene>
<dbReference type="EMBL" id="LS483254">
    <property type="protein sequence ID" value="SQD92659.1"/>
    <property type="molecule type" value="Genomic_DNA"/>
</dbReference>
<accession>A0A2X3L0F1</accession>
<dbReference type="AlphaFoldDB" id="A0A2X3L0F1"/>
<evidence type="ECO:0000313" key="1">
    <source>
        <dbReference type="EMBL" id="SQD92659.1"/>
    </source>
</evidence>
<sequence>MRHILLVVAVVGAGALAWGGEVGAQFEVGERASGIGWVQLSGGGSPVQLSGRIEGDLLCGCLRRAQVGASTVWGGWSSGVEAGVLASGRVDASATGSWKAVTQADLGLVSAQVGGKATTVDLLGGRFLTAAGWAFGRLDADPWWVEVSGNAAWPGGSPHAELRLGLTGPMWATLSLSDAGTGLELGSGPPEMSIQTYLSLRPALQTVTIGLGREGVRLQLRLTVRGEGLPSGSLTLTATEAPWLGTVVASFSGLALEKVSVEIRHTLGTDP</sequence>
<evidence type="ECO:0000313" key="2">
    <source>
        <dbReference type="Proteomes" id="UP000249818"/>
    </source>
</evidence>
<keyword evidence="2" id="KW-1185">Reference proteome</keyword>
<protein>
    <submittedName>
        <fullName evidence="1">Uncharacterized protein</fullName>
    </submittedName>
</protein>
<proteinExistence type="predicted"/>
<name>A0A2X3L0F1_9BACT</name>
<dbReference type="OrthoDB" id="9776281at2"/>
<dbReference type="RefSeq" id="WP_157959423.1">
    <property type="nucleotide sequence ID" value="NZ_LS483254.1"/>
</dbReference>
<reference evidence="2" key="1">
    <citation type="submission" date="2018-05" db="EMBL/GenBank/DDBJ databases">
        <authorList>
            <person name="Hao L."/>
        </authorList>
    </citation>
    <scope>NUCLEOTIDE SEQUENCE [LARGE SCALE GENOMIC DNA]</scope>
</reference>
<dbReference type="KEGG" id="bana:BARAN1_0635"/>